<comment type="subcellular location">
    <subcellularLocation>
        <location evidence="10">Cell membrane</location>
        <topology evidence="10">Peripheral membrane protein</topology>
        <orientation evidence="10">Cytoplasmic side</orientation>
    </subcellularLocation>
</comment>
<gene>
    <name evidence="10" type="primary">murG</name>
    <name evidence="13" type="ORF">KDW03_05530</name>
</gene>
<keyword evidence="1 10" id="KW-1003">Cell membrane</keyword>
<dbReference type="InterPro" id="IPR004276">
    <property type="entry name" value="GlycoTrans_28_N"/>
</dbReference>
<comment type="pathway">
    <text evidence="10">Cell wall biogenesis; peptidoglycan biosynthesis.</text>
</comment>
<dbReference type="GO" id="GO:0005975">
    <property type="term" value="P:carbohydrate metabolic process"/>
    <property type="evidence" value="ECO:0007669"/>
    <property type="project" value="InterPro"/>
</dbReference>
<dbReference type="EC" id="2.4.1.227" evidence="10"/>
<dbReference type="InterPro" id="IPR007235">
    <property type="entry name" value="Glyco_trans_28_C"/>
</dbReference>
<reference evidence="13" key="1">
    <citation type="submission" date="2021-04" db="EMBL/GenBank/DDBJ databases">
        <authorList>
            <person name="Postec A."/>
        </authorList>
    </citation>
    <scope>NUCLEOTIDE SEQUENCE</scope>
    <source>
        <strain evidence="13">F1F22</strain>
    </source>
</reference>
<evidence type="ECO:0000313" key="13">
    <source>
        <dbReference type="EMBL" id="URA11258.1"/>
    </source>
</evidence>
<evidence type="ECO:0000313" key="14">
    <source>
        <dbReference type="Proteomes" id="UP001056539"/>
    </source>
</evidence>
<dbReference type="Pfam" id="PF04101">
    <property type="entry name" value="Glyco_tran_28_C"/>
    <property type="match status" value="1"/>
</dbReference>
<keyword evidence="14" id="KW-1185">Reference proteome</keyword>
<evidence type="ECO:0000256" key="4">
    <source>
        <dbReference type="ARBA" id="ARBA00022679"/>
    </source>
</evidence>
<evidence type="ECO:0000256" key="10">
    <source>
        <dbReference type="HAMAP-Rule" id="MF_00033"/>
    </source>
</evidence>
<comment type="similarity">
    <text evidence="10">Belongs to the glycosyltransferase 28 family. MurG subfamily.</text>
</comment>
<reference evidence="13" key="2">
    <citation type="submission" date="2022-06" db="EMBL/GenBank/DDBJ databases">
        <title>Thermospira aquatica gen. nov., sp. nov.</title>
        <authorList>
            <person name="Ben Ali Gam Z."/>
            <person name="Labat M."/>
        </authorList>
    </citation>
    <scope>NUCLEOTIDE SEQUENCE</scope>
    <source>
        <strain evidence="13">F1F22</strain>
    </source>
</reference>
<feature type="binding site" evidence="10">
    <location>
        <position position="123"/>
    </location>
    <ligand>
        <name>UDP-N-acetyl-alpha-D-glucosamine</name>
        <dbReference type="ChEBI" id="CHEBI:57705"/>
    </ligand>
</feature>
<evidence type="ECO:0000256" key="6">
    <source>
        <dbReference type="ARBA" id="ARBA00022984"/>
    </source>
</evidence>
<dbReference type="PANTHER" id="PTHR21015">
    <property type="entry name" value="UDP-N-ACETYLGLUCOSAMINE--N-ACETYLMURAMYL-(PENTAPEPTIDE) PYROPHOSPHORYL-UNDECAPRENOL N-ACETYLGLUCOSAMINE TRANSFERASE 1"/>
    <property type="match status" value="1"/>
</dbReference>
<dbReference type="EMBL" id="CP073355">
    <property type="protein sequence ID" value="URA11258.1"/>
    <property type="molecule type" value="Genomic_DNA"/>
</dbReference>
<evidence type="ECO:0000256" key="8">
    <source>
        <dbReference type="ARBA" id="ARBA00023306"/>
    </source>
</evidence>
<dbReference type="GO" id="GO:0008360">
    <property type="term" value="P:regulation of cell shape"/>
    <property type="evidence" value="ECO:0007669"/>
    <property type="project" value="UniProtKB-KW"/>
</dbReference>
<keyword evidence="6 10" id="KW-0573">Peptidoglycan synthesis</keyword>
<comment type="catalytic activity">
    <reaction evidence="10">
        <text>di-trans,octa-cis-undecaprenyl diphospho-N-acetyl-alpha-D-muramoyl-L-alanyl-D-glutamyl-meso-2,6-diaminopimeloyl-D-alanyl-D-alanine + UDP-N-acetyl-alpha-D-glucosamine = di-trans,octa-cis-undecaprenyl diphospho-[N-acetyl-alpha-D-glucosaminyl-(1-&gt;4)]-N-acetyl-alpha-D-muramoyl-L-alanyl-D-glutamyl-meso-2,6-diaminopimeloyl-D-alanyl-D-alanine + UDP + H(+)</text>
        <dbReference type="Rhea" id="RHEA:31227"/>
        <dbReference type="ChEBI" id="CHEBI:15378"/>
        <dbReference type="ChEBI" id="CHEBI:57705"/>
        <dbReference type="ChEBI" id="CHEBI:58223"/>
        <dbReference type="ChEBI" id="CHEBI:61387"/>
        <dbReference type="ChEBI" id="CHEBI:61388"/>
        <dbReference type="EC" id="2.4.1.227"/>
    </reaction>
</comment>
<feature type="binding site" evidence="10">
    <location>
        <position position="250"/>
    </location>
    <ligand>
        <name>UDP-N-acetyl-alpha-D-glucosamine</name>
        <dbReference type="ChEBI" id="CHEBI:57705"/>
    </ligand>
</feature>
<evidence type="ECO:0000256" key="7">
    <source>
        <dbReference type="ARBA" id="ARBA00023136"/>
    </source>
</evidence>
<dbReference type="SUPFAM" id="SSF53756">
    <property type="entry name" value="UDP-Glycosyltransferase/glycogen phosphorylase"/>
    <property type="match status" value="1"/>
</dbReference>
<dbReference type="CDD" id="cd03785">
    <property type="entry name" value="GT28_MurG"/>
    <property type="match status" value="1"/>
</dbReference>
<keyword evidence="9 10" id="KW-0961">Cell wall biogenesis/degradation</keyword>
<evidence type="ECO:0000256" key="3">
    <source>
        <dbReference type="ARBA" id="ARBA00022676"/>
    </source>
</evidence>
<feature type="binding site" evidence="10">
    <location>
        <begin position="10"/>
        <end position="12"/>
    </location>
    <ligand>
        <name>UDP-N-acetyl-alpha-D-glucosamine</name>
        <dbReference type="ChEBI" id="CHEBI:57705"/>
    </ligand>
</feature>
<evidence type="ECO:0000259" key="12">
    <source>
        <dbReference type="Pfam" id="PF04101"/>
    </source>
</evidence>
<keyword evidence="8 10" id="KW-0131">Cell cycle</keyword>
<evidence type="ECO:0000256" key="5">
    <source>
        <dbReference type="ARBA" id="ARBA00022960"/>
    </source>
</evidence>
<dbReference type="GO" id="GO:0005886">
    <property type="term" value="C:plasma membrane"/>
    <property type="evidence" value="ECO:0007669"/>
    <property type="project" value="UniProtKB-SubCell"/>
</dbReference>
<dbReference type="HAMAP" id="MF_00033">
    <property type="entry name" value="MurG"/>
    <property type="match status" value="1"/>
</dbReference>
<dbReference type="RefSeq" id="WP_271436392.1">
    <property type="nucleotide sequence ID" value="NZ_CP073355.1"/>
</dbReference>
<dbReference type="Gene3D" id="3.40.50.2000">
    <property type="entry name" value="Glycogen Phosphorylase B"/>
    <property type="match status" value="2"/>
</dbReference>
<evidence type="ECO:0000259" key="11">
    <source>
        <dbReference type="Pfam" id="PF03033"/>
    </source>
</evidence>
<feature type="domain" description="Glycosyl transferase family 28 C-terminal" evidence="12">
    <location>
        <begin position="188"/>
        <end position="332"/>
    </location>
</feature>
<name>A0AAX3BGZ8_9SPIR</name>
<feature type="domain" description="Glycosyltransferase family 28 N-terminal" evidence="11">
    <location>
        <begin position="4"/>
        <end position="142"/>
    </location>
</feature>
<proteinExistence type="inferred from homology"/>
<dbReference type="KEGG" id="taqu:KDW03_05530"/>
<evidence type="ECO:0000256" key="2">
    <source>
        <dbReference type="ARBA" id="ARBA00022618"/>
    </source>
</evidence>
<organism evidence="13 14">
    <name type="scientific">Thermospira aquatica</name>
    <dbReference type="NCBI Taxonomy" id="2828656"/>
    <lineage>
        <taxon>Bacteria</taxon>
        <taxon>Pseudomonadati</taxon>
        <taxon>Spirochaetota</taxon>
        <taxon>Spirochaetia</taxon>
        <taxon>Brevinematales</taxon>
        <taxon>Thermospiraceae</taxon>
        <taxon>Thermospira</taxon>
    </lineage>
</organism>
<keyword evidence="7 10" id="KW-0472">Membrane</keyword>
<protein>
    <recommendedName>
        <fullName evidence="10">UDP-N-acetylglucosamine--N-acetylmuramyl-(pentapeptide) pyrophosphoryl-undecaprenol N-acetylglucosamine transferase</fullName>
        <ecNumber evidence="10">2.4.1.227</ecNumber>
    </recommendedName>
    <alternativeName>
        <fullName evidence="10">Undecaprenyl-PP-MurNAc-pentapeptide-UDPGlcNAc GlcNAc transferase</fullName>
    </alternativeName>
</protein>
<accession>A0AAX3BGZ8</accession>
<dbReference type="GO" id="GO:0071555">
    <property type="term" value="P:cell wall organization"/>
    <property type="evidence" value="ECO:0007669"/>
    <property type="project" value="UniProtKB-KW"/>
</dbReference>
<dbReference type="GO" id="GO:0050511">
    <property type="term" value="F:undecaprenyldiphospho-muramoylpentapeptide beta-N-acetylglucosaminyltransferase activity"/>
    <property type="evidence" value="ECO:0007669"/>
    <property type="project" value="UniProtKB-UniRule"/>
</dbReference>
<dbReference type="Proteomes" id="UP001056539">
    <property type="component" value="Chromosome"/>
</dbReference>
<feature type="binding site" evidence="10">
    <location>
        <position position="295"/>
    </location>
    <ligand>
        <name>UDP-N-acetyl-alpha-D-glucosamine</name>
        <dbReference type="ChEBI" id="CHEBI:57705"/>
    </ligand>
</feature>
<dbReference type="InterPro" id="IPR006009">
    <property type="entry name" value="GlcNAc_MurG"/>
</dbReference>
<dbReference type="GO" id="GO:0051301">
    <property type="term" value="P:cell division"/>
    <property type="evidence" value="ECO:0007669"/>
    <property type="project" value="UniProtKB-KW"/>
</dbReference>
<dbReference type="Pfam" id="PF03033">
    <property type="entry name" value="Glyco_transf_28"/>
    <property type="match status" value="1"/>
</dbReference>
<keyword evidence="5 10" id="KW-0133">Cell shape</keyword>
<evidence type="ECO:0000256" key="9">
    <source>
        <dbReference type="ARBA" id="ARBA00023316"/>
    </source>
</evidence>
<keyword evidence="2 10" id="KW-0132">Cell division</keyword>
<evidence type="ECO:0000256" key="1">
    <source>
        <dbReference type="ARBA" id="ARBA00022475"/>
    </source>
</evidence>
<keyword evidence="4 10" id="KW-0808">Transferase</keyword>
<dbReference type="AlphaFoldDB" id="A0AAX3BGZ8"/>
<comment type="caution">
    <text evidence="10">Lacks conserved residue(s) required for the propagation of feature annotation.</text>
</comment>
<sequence length="371" mass="41437">MKLLISGGKTGGHLIPGIAVYEEAKRRGHTVTYFLGPNDERFSITSRIAPSDRYIVPIGSLSRKLSWKTPLWIAKILRAFFVTVGEVAKQKPNAIIITGGYISNPIALSALILRIPLYILEQNTVAGITNRMFAPFAKRVYTSFPHTEKIPTKKALFTGNPTIFSRPLPKKEAREFFHLPQTGLCLGIVGGSQGAHRLNIAIERVLDFLHAKNTAVIWSVGGAHYQRMQAAGTIERIEKNYPLVRVFSFIERMDAFWGACDGVIARSGATTITEVIAASCPALFIPIYKSPDDHQKKNALYLVEQGCAMLLEEVELEKLQTTLDTFLSSLPERHQAFETIKEIHQQFPEKRILDDIERNFIKGGSYDSPLE</sequence>
<feature type="binding site" evidence="10">
    <location>
        <position position="192"/>
    </location>
    <ligand>
        <name>UDP-N-acetyl-alpha-D-glucosamine</name>
        <dbReference type="ChEBI" id="CHEBI:57705"/>
    </ligand>
</feature>
<dbReference type="GO" id="GO:0009252">
    <property type="term" value="P:peptidoglycan biosynthetic process"/>
    <property type="evidence" value="ECO:0007669"/>
    <property type="project" value="UniProtKB-UniRule"/>
</dbReference>
<comment type="function">
    <text evidence="10">Cell wall formation. Catalyzes the transfer of a GlcNAc subunit on undecaprenyl-pyrophosphoryl-MurNAc-pentapeptide (lipid intermediate I) to form undecaprenyl-pyrophosphoryl-MurNAc-(pentapeptide)GlcNAc (lipid intermediate II).</text>
</comment>
<keyword evidence="3 10" id="KW-0328">Glycosyltransferase</keyword>
<dbReference type="PANTHER" id="PTHR21015:SF22">
    <property type="entry name" value="GLYCOSYLTRANSFERASE"/>
    <property type="match status" value="1"/>
</dbReference>